<organism evidence="2 3">
    <name type="scientific">Kribbella qitaiheensis</name>
    <dbReference type="NCBI Taxonomy" id="1544730"/>
    <lineage>
        <taxon>Bacteria</taxon>
        <taxon>Bacillati</taxon>
        <taxon>Actinomycetota</taxon>
        <taxon>Actinomycetes</taxon>
        <taxon>Propionibacteriales</taxon>
        <taxon>Kribbellaceae</taxon>
        <taxon>Kribbella</taxon>
    </lineage>
</organism>
<dbReference type="InterPro" id="IPR037401">
    <property type="entry name" value="SnoaL-like"/>
</dbReference>
<evidence type="ECO:0000313" key="3">
    <source>
        <dbReference type="Proteomes" id="UP000515563"/>
    </source>
</evidence>
<dbReference type="Proteomes" id="UP000515563">
    <property type="component" value="Chromosome"/>
</dbReference>
<dbReference type="RefSeq" id="WP_185445233.1">
    <property type="nucleotide sequence ID" value="NZ_CP043661.1"/>
</dbReference>
<reference evidence="3" key="1">
    <citation type="submission" date="2019-09" db="EMBL/GenBank/DDBJ databases">
        <title>Antimicrobial potential of Antarctic Bacteria.</title>
        <authorList>
            <person name="Benaud N."/>
            <person name="Edwards R.J."/>
            <person name="Ferrari B.C."/>
        </authorList>
    </citation>
    <scope>NUCLEOTIDE SEQUENCE [LARGE SCALE GENOMIC DNA]</scope>
    <source>
        <strain evidence="3">SPB151</strain>
    </source>
</reference>
<gene>
    <name evidence="2" type="ORF">F1D05_00490</name>
</gene>
<proteinExistence type="predicted"/>
<accession>A0A7G6WRN5</accession>
<evidence type="ECO:0000259" key="1">
    <source>
        <dbReference type="Pfam" id="PF12680"/>
    </source>
</evidence>
<dbReference type="InterPro" id="IPR032710">
    <property type="entry name" value="NTF2-like_dom_sf"/>
</dbReference>
<keyword evidence="3" id="KW-1185">Reference proteome</keyword>
<dbReference type="SUPFAM" id="SSF54427">
    <property type="entry name" value="NTF2-like"/>
    <property type="match status" value="1"/>
</dbReference>
<dbReference type="Pfam" id="PF12680">
    <property type="entry name" value="SnoaL_2"/>
    <property type="match status" value="1"/>
</dbReference>
<evidence type="ECO:0000313" key="2">
    <source>
        <dbReference type="EMBL" id="QNE16650.1"/>
    </source>
</evidence>
<dbReference type="KEGG" id="kqi:F1D05_00490"/>
<name>A0A7G6WRN5_9ACTN</name>
<sequence>MDRVAAHVEAFNAAVTTGDWTTFAARFARDARMTFPGLPIGPYDGRAAIAQAYRDNPPTETMTVIGSGDDQTIRFRWASGSTGAMQLRWTPDGQVAGLAITFD</sequence>
<dbReference type="AlphaFoldDB" id="A0A7G6WRN5"/>
<dbReference type="EMBL" id="CP043661">
    <property type="protein sequence ID" value="QNE16650.1"/>
    <property type="molecule type" value="Genomic_DNA"/>
</dbReference>
<dbReference type="Gene3D" id="3.10.450.50">
    <property type="match status" value="1"/>
</dbReference>
<reference evidence="2 3" key="2">
    <citation type="journal article" date="2020" name="Microbiol. Resour. Announc.">
        <title>Antarctic desert soil bacteria exhibit high novel natural product potential, evaluated through long-read genome sequencing and comparative genomics.</title>
        <authorList>
            <person name="Benaud N."/>
            <person name="Edwards R.J."/>
            <person name="Amos T.G."/>
            <person name="D'Agostino P.M."/>
            <person name="Gutierrez-Chavez C."/>
            <person name="Montgomery K."/>
            <person name="Nicetic I."/>
            <person name="Ferrari B.C."/>
        </authorList>
    </citation>
    <scope>NUCLEOTIDE SEQUENCE [LARGE SCALE GENOMIC DNA]</scope>
    <source>
        <strain evidence="2 3">SPB151</strain>
    </source>
</reference>
<protein>
    <submittedName>
        <fullName evidence="2">Nuclear transport factor 2 family protein</fullName>
    </submittedName>
</protein>
<feature type="domain" description="SnoaL-like" evidence="1">
    <location>
        <begin position="8"/>
        <end position="78"/>
    </location>
</feature>